<sequence length="140" mass="16759">MARSHIIENGLFDNSLKQILSGICNINLYSNYHVYTTFQKLTNEQRLLCWNNLSKLLEKTLQQVKDYYYNSWIKQFSPDLNQYKEEIKLLLKISQTFNDKQDVVRITSKLFVDKYKDIQFHQKSLNLFIRKLVDQQSLSV</sequence>
<keyword evidence="2" id="KW-1185">Reference proteome</keyword>
<name>A0ABP1L0G1_9EUKA</name>
<accession>A0ABP1L0G1</accession>
<evidence type="ECO:0000313" key="2">
    <source>
        <dbReference type="Proteomes" id="UP001642409"/>
    </source>
</evidence>
<dbReference type="Proteomes" id="UP001642409">
    <property type="component" value="Unassembled WGS sequence"/>
</dbReference>
<evidence type="ECO:0000313" key="1">
    <source>
        <dbReference type="EMBL" id="CAL6074090.1"/>
    </source>
</evidence>
<proteinExistence type="predicted"/>
<dbReference type="EMBL" id="CAXDID020000304">
    <property type="protein sequence ID" value="CAL6074090.1"/>
    <property type="molecule type" value="Genomic_DNA"/>
</dbReference>
<comment type="caution">
    <text evidence="1">The sequence shown here is derived from an EMBL/GenBank/DDBJ whole genome shotgun (WGS) entry which is preliminary data.</text>
</comment>
<gene>
    <name evidence="1" type="ORF">HINF_LOCUS56416</name>
</gene>
<reference evidence="1 2" key="1">
    <citation type="submission" date="2024-07" db="EMBL/GenBank/DDBJ databases">
        <authorList>
            <person name="Akdeniz Z."/>
        </authorList>
    </citation>
    <scope>NUCLEOTIDE SEQUENCE [LARGE SCALE GENOMIC DNA]</scope>
</reference>
<organism evidence="1 2">
    <name type="scientific">Hexamita inflata</name>
    <dbReference type="NCBI Taxonomy" id="28002"/>
    <lineage>
        <taxon>Eukaryota</taxon>
        <taxon>Metamonada</taxon>
        <taxon>Diplomonadida</taxon>
        <taxon>Hexamitidae</taxon>
        <taxon>Hexamitinae</taxon>
        <taxon>Hexamita</taxon>
    </lineage>
</organism>
<protein>
    <submittedName>
        <fullName evidence="1">Uncharacterized protein</fullName>
    </submittedName>
</protein>